<sequence>MEKSASKRSFLLVIFGLVAIVVIVSIVLPMRDLLDLGKKMPGMPMNATAHGVLQSGIHETDNLIYLIHVLMFVLGIGWGVFLVYTLLRFRQSKNPTASYDGVRGHLSSYLEIGVAVIEGILLIGVSLPFWSQQLVDANVKSVKNPLVVRVLAEQFAWNFHYPGP</sequence>
<keyword evidence="2 4" id="KW-0812">Transmembrane</keyword>
<dbReference type="GO" id="GO:0016020">
    <property type="term" value="C:membrane"/>
    <property type="evidence" value="ECO:0007669"/>
    <property type="project" value="UniProtKB-SubCell"/>
</dbReference>
<evidence type="ECO:0008006" key="6">
    <source>
        <dbReference type="Google" id="ProtNLM"/>
    </source>
</evidence>
<evidence type="ECO:0000256" key="1">
    <source>
        <dbReference type="ARBA" id="ARBA00004370"/>
    </source>
</evidence>
<evidence type="ECO:0000256" key="2">
    <source>
        <dbReference type="ARBA" id="ARBA00022692"/>
    </source>
</evidence>
<feature type="transmembrane region" description="Helical" evidence="4">
    <location>
        <begin position="9"/>
        <end position="30"/>
    </location>
</feature>
<feature type="non-terminal residue" evidence="5">
    <location>
        <position position="164"/>
    </location>
</feature>
<feature type="transmembrane region" description="Helical" evidence="4">
    <location>
        <begin position="108"/>
        <end position="130"/>
    </location>
</feature>
<dbReference type="AlphaFoldDB" id="A0A383EAY0"/>
<dbReference type="InterPro" id="IPR036257">
    <property type="entry name" value="Cyt_c_oxidase_su2_TM_sf"/>
</dbReference>
<dbReference type="EMBL" id="UINC01224304">
    <property type="protein sequence ID" value="SVE53871.1"/>
    <property type="molecule type" value="Genomic_DNA"/>
</dbReference>
<reference evidence="5" key="1">
    <citation type="submission" date="2018-05" db="EMBL/GenBank/DDBJ databases">
        <authorList>
            <person name="Lanie J.A."/>
            <person name="Ng W.-L."/>
            <person name="Kazmierczak K.M."/>
            <person name="Andrzejewski T.M."/>
            <person name="Davidsen T.M."/>
            <person name="Wayne K.J."/>
            <person name="Tettelin H."/>
            <person name="Glass J.I."/>
            <person name="Rusch D."/>
            <person name="Podicherti R."/>
            <person name="Tsui H.-C.T."/>
            <person name="Winkler M.E."/>
        </authorList>
    </citation>
    <scope>NUCLEOTIDE SEQUENCE</scope>
</reference>
<gene>
    <name evidence="5" type="ORF">METZ01_LOCUS506725</name>
</gene>
<name>A0A383EAY0_9ZZZZ</name>
<keyword evidence="3 4" id="KW-0472">Membrane</keyword>
<comment type="subcellular location">
    <subcellularLocation>
        <location evidence="1">Membrane</location>
    </subcellularLocation>
</comment>
<dbReference type="Gene3D" id="1.10.287.90">
    <property type="match status" value="1"/>
</dbReference>
<evidence type="ECO:0000256" key="3">
    <source>
        <dbReference type="ARBA" id="ARBA00023136"/>
    </source>
</evidence>
<proteinExistence type="predicted"/>
<feature type="transmembrane region" description="Helical" evidence="4">
    <location>
        <begin position="63"/>
        <end position="87"/>
    </location>
</feature>
<evidence type="ECO:0000313" key="5">
    <source>
        <dbReference type="EMBL" id="SVE53871.1"/>
    </source>
</evidence>
<organism evidence="5">
    <name type="scientific">marine metagenome</name>
    <dbReference type="NCBI Taxonomy" id="408172"/>
    <lineage>
        <taxon>unclassified sequences</taxon>
        <taxon>metagenomes</taxon>
        <taxon>ecological metagenomes</taxon>
    </lineage>
</organism>
<evidence type="ECO:0000256" key="4">
    <source>
        <dbReference type="SAM" id="Phobius"/>
    </source>
</evidence>
<keyword evidence="4" id="KW-1133">Transmembrane helix</keyword>
<protein>
    <recommendedName>
        <fullName evidence="6">Cytochrome oxidase subunit II transmembrane region profile domain-containing protein</fullName>
    </recommendedName>
</protein>
<accession>A0A383EAY0</accession>